<dbReference type="AlphaFoldDB" id="A0A6I8LDY0"/>
<name>A0A6I8LDY0_9PSEU</name>
<dbReference type="Proteomes" id="UP000399805">
    <property type="component" value="Unassembled WGS sequence"/>
</dbReference>
<evidence type="ECO:0000313" key="2">
    <source>
        <dbReference type="Proteomes" id="UP000399805"/>
    </source>
</evidence>
<sequence length="381" mass="41297">MAQDPVHTYLISDLMTNRTLAEVPLTGVKYSKKLGASGTLSATLSLGDARISAIDPYDLSTPGRRVVYVLRDSRPVWGGLVWTRKFDSGSQQISLGCGDFWSYFEHRKVLPVLPAAAFTDPHFVAKQKVEWKNTDQNTIARNLVELAQSHPGGNIGVTFPDRGLSGIRLDRTYFGYQNVSVGDALRKLSQLYDGPDVMFDVGPPDRNGRPTRLLRLGTPRLGQEGSAHVWEYGGNLLGYGWPSDGTRMATRTFASGDGIESGMLVAVAEDRDRYPDGWPMLETEYGYSSVTDPGQLASHALSDQAVSRLPVVLPTLTVHGGLPPTVAEIGVGDDARVIIKDDFHAGGIDTLMRIVALDVTVGDDGREGVVLTMNPLLEDAA</sequence>
<reference evidence="1 2" key="1">
    <citation type="submission" date="2019-09" db="EMBL/GenBank/DDBJ databases">
        <authorList>
            <person name="Leyn A S."/>
        </authorList>
    </citation>
    <scope>NUCLEOTIDE SEQUENCE [LARGE SCALE GENOMIC DNA]</scope>
    <source>
        <strain evidence="1">AA231_1</strain>
    </source>
</reference>
<proteinExistence type="predicted"/>
<gene>
    <name evidence="1" type="ORF">AA23TX_00555</name>
</gene>
<keyword evidence="2" id="KW-1185">Reference proteome</keyword>
<protein>
    <recommendedName>
        <fullName evidence="3">Minor tail protein</fullName>
    </recommendedName>
</protein>
<evidence type="ECO:0000313" key="1">
    <source>
        <dbReference type="EMBL" id="VVJ15534.1"/>
    </source>
</evidence>
<accession>A0A6I8LDY0</accession>
<organism evidence="1 2">
    <name type="scientific">Amycolatopsis camponoti</name>
    <dbReference type="NCBI Taxonomy" id="2606593"/>
    <lineage>
        <taxon>Bacteria</taxon>
        <taxon>Bacillati</taxon>
        <taxon>Actinomycetota</taxon>
        <taxon>Actinomycetes</taxon>
        <taxon>Pseudonocardiales</taxon>
        <taxon>Pseudonocardiaceae</taxon>
        <taxon>Amycolatopsis</taxon>
    </lineage>
</organism>
<evidence type="ECO:0008006" key="3">
    <source>
        <dbReference type="Google" id="ProtNLM"/>
    </source>
</evidence>
<dbReference type="EMBL" id="CABVGP010000001">
    <property type="protein sequence ID" value="VVJ15534.1"/>
    <property type="molecule type" value="Genomic_DNA"/>
</dbReference>
<dbReference type="RefSeq" id="WP_155541016.1">
    <property type="nucleotide sequence ID" value="NZ_CABVGP010000001.1"/>
</dbReference>